<sequence>MAASGAIVDKPLSAVAALNAVALPSAEASYALMVEVLQNDASPLIFGSLVLSAGAIIRGLDAYEATVTTGWTG</sequence>
<dbReference type="EMBL" id="FMZC01000017">
    <property type="protein sequence ID" value="SDE41815.1"/>
    <property type="molecule type" value="Genomic_DNA"/>
</dbReference>
<dbReference type="Proteomes" id="UP000198781">
    <property type="component" value="Unassembled WGS sequence"/>
</dbReference>
<dbReference type="RefSeq" id="WP_092745572.1">
    <property type="nucleotide sequence ID" value="NZ_FMZC01000017.1"/>
</dbReference>
<dbReference type="STRING" id="187868.SAMN05192589_11717"/>
<evidence type="ECO:0000313" key="2">
    <source>
        <dbReference type="Proteomes" id="UP000198781"/>
    </source>
</evidence>
<gene>
    <name evidence="1" type="ORF">SAMN05192589_11717</name>
</gene>
<dbReference type="AlphaFoldDB" id="A0A1G7CTJ5"/>
<keyword evidence="2" id="KW-1185">Reference proteome</keyword>
<dbReference type="OrthoDB" id="8818217at2"/>
<accession>A0A1G7CTJ5</accession>
<name>A0A1G7CTJ5_9BURK</name>
<reference evidence="1 2" key="1">
    <citation type="submission" date="2016-10" db="EMBL/GenBank/DDBJ databases">
        <authorList>
            <person name="de Groot N.N."/>
        </authorList>
    </citation>
    <scope>NUCLEOTIDE SEQUENCE [LARGE SCALE GENOMIC DNA]</scope>
    <source>
        <strain evidence="1 2">DSM 16619</strain>
    </source>
</reference>
<protein>
    <submittedName>
        <fullName evidence="1">Uncharacterized protein</fullName>
    </submittedName>
</protein>
<organism evidence="1 2">
    <name type="scientific">Paracidovorax valerianellae</name>
    <dbReference type="NCBI Taxonomy" id="187868"/>
    <lineage>
        <taxon>Bacteria</taxon>
        <taxon>Pseudomonadati</taxon>
        <taxon>Pseudomonadota</taxon>
        <taxon>Betaproteobacteria</taxon>
        <taxon>Burkholderiales</taxon>
        <taxon>Comamonadaceae</taxon>
        <taxon>Paracidovorax</taxon>
    </lineage>
</organism>
<proteinExistence type="predicted"/>
<evidence type="ECO:0000313" key="1">
    <source>
        <dbReference type="EMBL" id="SDE41815.1"/>
    </source>
</evidence>